<dbReference type="HAMAP" id="MF_00845">
    <property type="entry name" value="TetX_monooxygenase"/>
    <property type="match status" value="1"/>
</dbReference>
<organism evidence="7 8">
    <name type="scientific">Paraburkholderia silvatlantica</name>
    <dbReference type="NCBI Taxonomy" id="321895"/>
    <lineage>
        <taxon>Bacteria</taxon>
        <taxon>Pseudomonadati</taxon>
        <taxon>Pseudomonadota</taxon>
        <taxon>Betaproteobacteria</taxon>
        <taxon>Burkholderiales</taxon>
        <taxon>Burkholderiaceae</taxon>
        <taxon>Paraburkholderia</taxon>
    </lineage>
</organism>
<keyword evidence="5" id="KW-0521">NADP</keyword>
<evidence type="ECO:0000313" key="7">
    <source>
        <dbReference type="EMBL" id="PYE18384.1"/>
    </source>
</evidence>
<comment type="catalytic activity">
    <reaction evidence="5">
        <text>a tetracycline + NADPH + O2 + H(+) = an 11a-hydroxytetracycline + NADP(+) + H2O</text>
        <dbReference type="Rhea" id="RHEA:61444"/>
        <dbReference type="ChEBI" id="CHEBI:15377"/>
        <dbReference type="ChEBI" id="CHEBI:15378"/>
        <dbReference type="ChEBI" id="CHEBI:15379"/>
        <dbReference type="ChEBI" id="CHEBI:57783"/>
        <dbReference type="ChEBI" id="CHEBI:58349"/>
        <dbReference type="ChEBI" id="CHEBI:144644"/>
        <dbReference type="ChEBI" id="CHEBI:144645"/>
    </reaction>
</comment>
<dbReference type="GO" id="GO:0071949">
    <property type="term" value="F:FAD binding"/>
    <property type="evidence" value="ECO:0007669"/>
    <property type="project" value="InterPro"/>
</dbReference>
<dbReference type="RefSeq" id="WP_181439976.1">
    <property type="nucleotide sequence ID" value="NZ_QJSQ01000022.1"/>
</dbReference>
<evidence type="ECO:0000313" key="8">
    <source>
        <dbReference type="Proteomes" id="UP000247772"/>
    </source>
</evidence>
<sequence>MSDNRHLPPNHLLHGKTVAIVGGGPAGLTLARLLQTNGVQLRVFERNASPALQGRGGSLDLHESSGQLALRRCGLIREFEAVSRPDAQGEKILDRHGVVLAQSDGQNDGESKPEIDRGKLEALLRDSLEPGTVSVGKTLLEIASRDDGRHVLRFTDGSHEFADLIVGCDGIGSKVRSLLTDVKPAYTGVTFVETRLLDVERTLPEIARLVGDGVALSLGDQKGLFAQRNGDGSIRLYVARRIDEHWAGEAELDFGDAAAVRAHLLSWFDGWSPTLVDMLRYSEERFYLWPLYALSHVQPWKSVAGATVIGDAAHVMPPFSGQGANMAMLDAVELADHLLDSESASIDHAVAIFEQRMFERMAPVIEGTLATQDLMFSDDAPEQLVDLFISR</sequence>
<proteinExistence type="inferred from homology"/>
<accession>A0A2V4T8V7</accession>
<evidence type="ECO:0000256" key="2">
    <source>
        <dbReference type="ARBA" id="ARBA00022827"/>
    </source>
</evidence>
<comment type="domain">
    <text evidence="5">Consists of an N-terminal FAD-binding domain with a Rossman fold and a C-terminal substrate-binding domain.</text>
</comment>
<dbReference type="GO" id="GO:0005737">
    <property type="term" value="C:cytoplasm"/>
    <property type="evidence" value="ECO:0007669"/>
    <property type="project" value="UniProtKB-SubCell"/>
</dbReference>
<name>A0A2V4T8V7_9BURK</name>
<dbReference type="InterPro" id="IPR043683">
    <property type="entry name" value="TetX_monooxygenase"/>
</dbReference>
<dbReference type="InterPro" id="IPR002938">
    <property type="entry name" value="FAD-bd"/>
</dbReference>
<evidence type="ECO:0000256" key="4">
    <source>
        <dbReference type="ARBA" id="ARBA00023033"/>
    </source>
</evidence>
<keyword evidence="4 5" id="KW-0503">Monooxygenase</keyword>
<dbReference type="InterPro" id="IPR036188">
    <property type="entry name" value="FAD/NAD-bd_sf"/>
</dbReference>
<keyword evidence="1 5" id="KW-0285">Flavoprotein</keyword>
<dbReference type="SUPFAM" id="SSF51905">
    <property type="entry name" value="FAD/NAD(P)-binding domain"/>
    <property type="match status" value="1"/>
</dbReference>
<feature type="binding site" evidence="5">
    <location>
        <position position="117"/>
    </location>
    <ligand>
        <name>FAD</name>
        <dbReference type="ChEBI" id="CHEBI:57692"/>
    </ligand>
</feature>
<dbReference type="EC" id="1.14.13.-" evidence="5"/>
<keyword evidence="2 5" id="KW-0274">FAD</keyword>
<dbReference type="Proteomes" id="UP000247772">
    <property type="component" value="Unassembled WGS sequence"/>
</dbReference>
<feature type="binding site" evidence="5">
    <location>
        <position position="60"/>
    </location>
    <ligand>
        <name>FAD</name>
        <dbReference type="ChEBI" id="CHEBI:57692"/>
    </ligand>
</feature>
<dbReference type="PANTHER" id="PTHR46972:SF1">
    <property type="entry name" value="FAD DEPENDENT OXIDOREDUCTASE DOMAIN-CONTAINING PROTEIN"/>
    <property type="match status" value="1"/>
</dbReference>
<gene>
    <name evidence="7" type="ORF">C7410_12286</name>
</gene>
<dbReference type="AlphaFoldDB" id="A0A2V4T8V7"/>
<comment type="subunit">
    <text evidence="5">Monomer.</text>
</comment>
<comment type="caution">
    <text evidence="7">The sequence shown here is derived from an EMBL/GenBank/DDBJ whole genome shotgun (WGS) entry which is preliminary data.</text>
</comment>
<dbReference type="PANTHER" id="PTHR46972">
    <property type="entry name" value="MONOOXYGENASE ASQM-RELATED"/>
    <property type="match status" value="1"/>
</dbReference>
<comment type="subcellular location">
    <subcellularLocation>
        <location evidence="5">Cytoplasm</location>
    </subcellularLocation>
</comment>
<comment type="caution">
    <text evidence="5">Lacks conserved residue(s) required for the propagation of feature annotation.</text>
</comment>
<keyword evidence="3 5" id="KW-0560">Oxidoreductase</keyword>
<evidence type="ECO:0000256" key="3">
    <source>
        <dbReference type="ARBA" id="ARBA00023002"/>
    </source>
</evidence>
<evidence type="ECO:0000259" key="6">
    <source>
        <dbReference type="Pfam" id="PF01494"/>
    </source>
</evidence>
<dbReference type="PRINTS" id="PR00420">
    <property type="entry name" value="RNGMNOXGNASE"/>
</dbReference>
<keyword evidence="5" id="KW-0547">Nucleotide-binding</keyword>
<feature type="binding site" evidence="5">
    <location>
        <position position="311"/>
    </location>
    <ligand>
        <name>FAD</name>
        <dbReference type="ChEBI" id="CHEBI:57692"/>
    </ligand>
</feature>
<protein>
    <recommendedName>
        <fullName evidence="5">Flavin-dependent monooxygenase</fullName>
    </recommendedName>
    <alternativeName>
        <fullName evidence="5">TetX monooxygenase</fullName>
        <shortName evidence="5">TetX</shortName>
        <ecNumber evidence="5">1.14.13.-</ecNumber>
    </alternativeName>
</protein>
<comment type="function">
    <text evidence="5">An FAD-requiring monooxygenase active on some tetracycline antibiotic derivatives, which leads to their inactivation. Hydroxylates carbon 11a of tetracycline and some analogs.</text>
</comment>
<dbReference type="Pfam" id="PF01494">
    <property type="entry name" value="FAD_binding_3"/>
    <property type="match status" value="1"/>
</dbReference>
<dbReference type="EMBL" id="QJSQ01000022">
    <property type="protein sequence ID" value="PYE18384.1"/>
    <property type="molecule type" value="Genomic_DNA"/>
</dbReference>
<dbReference type="GO" id="GO:0004497">
    <property type="term" value="F:monooxygenase activity"/>
    <property type="evidence" value="ECO:0007669"/>
    <property type="project" value="UniProtKB-UniRule"/>
</dbReference>
<evidence type="ECO:0000256" key="1">
    <source>
        <dbReference type="ARBA" id="ARBA00022630"/>
    </source>
</evidence>
<feature type="domain" description="FAD-binding" evidence="6">
    <location>
        <begin position="17"/>
        <end position="339"/>
    </location>
</feature>
<comment type="cofactor">
    <cofactor evidence="5">
        <name>FAD</name>
        <dbReference type="ChEBI" id="CHEBI:57692"/>
    </cofactor>
</comment>
<dbReference type="GO" id="GO:0046677">
    <property type="term" value="P:response to antibiotic"/>
    <property type="evidence" value="ECO:0007669"/>
    <property type="project" value="InterPro"/>
</dbReference>
<comment type="similarity">
    <text evidence="5">Belongs to the aromatic-ring hydroxylase family. TetX subfamily.</text>
</comment>
<keyword evidence="5" id="KW-0963">Cytoplasm</keyword>
<reference evidence="7 8" key="1">
    <citation type="submission" date="2018-06" db="EMBL/GenBank/DDBJ databases">
        <title>Genomic Encyclopedia of Type Strains, Phase IV (KMG-V): Genome sequencing to study the core and pangenomes of soil and plant-associated prokaryotes.</title>
        <authorList>
            <person name="Whitman W."/>
        </authorList>
    </citation>
    <scope>NUCLEOTIDE SEQUENCE [LARGE SCALE GENOMIC DNA]</scope>
    <source>
        <strain evidence="7 8">SRCL-318</strain>
    </source>
</reference>
<dbReference type="Gene3D" id="3.50.50.60">
    <property type="entry name" value="FAD/NAD(P)-binding domain"/>
    <property type="match status" value="1"/>
</dbReference>
<evidence type="ECO:0000256" key="5">
    <source>
        <dbReference type="HAMAP-Rule" id="MF_00845"/>
    </source>
</evidence>